<comment type="caution">
    <text evidence="1">The sequence shown here is derived from an EMBL/GenBank/DDBJ whole genome shotgun (WGS) entry which is preliminary data.</text>
</comment>
<keyword evidence="2" id="KW-1185">Reference proteome</keyword>
<dbReference type="EMBL" id="NBBJ01000010">
    <property type="protein sequence ID" value="OWK27716.1"/>
    <property type="molecule type" value="Genomic_DNA"/>
</dbReference>
<dbReference type="AlphaFoldDB" id="A0A245ZDI1"/>
<organism evidence="1 2">
    <name type="scientific">Sphingomonas mucosissima</name>
    <dbReference type="NCBI Taxonomy" id="370959"/>
    <lineage>
        <taxon>Bacteria</taxon>
        <taxon>Pseudomonadati</taxon>
        <taxon>Pseudomonadota</taxon>
        <taxon>Alphaproteobacteria</taxon>
        <taxon>Sphingomonadales</taxon>
        <taxon>Sphingomonadaceae</taxon>
        <taxon>Sphingomonas</taxon>
    </lineage>
</organism>
<accession>A0A245ZDI1</accession>
<gene>
    <name evidence="1" type="ORF">SPMU_33580</name>
</gene>
<sequence length="352" mass="39770">MILRALESSENVVSVDWFERPTYPFERAARRGQKLLLSDKITVHRSTTINPFPVIRDKRLWTIGALKGQERKLDVWASKSSHTKVILDFHPFYIPPVEIIDREDVFYWYDLIDNFTKHNVFTGKQIEAVKRKYAWVKESAAFVTGVSQAALVDFPRSEAVPNRLLLSSRDQDKARVIGMADYDFGFTGFITDKFDVDFIARLSDLGYSTLIRGRAYHPEIARRLSKLNRVTVGGEYHESEQTAIFSRFRVGLVPYRPEKSHDESPIKLIQYLANGKPALISKAFGGIEDEFSRWVKVYDGMSDDELHSCVSLLKVESGGAALLDVVNSSKSVYWNSALSGLIARACSSSGGS</sequence>
<reference evidence="1 2" key="1">
    <citation type="submission" date="2017-03" db="EMBL/GenBank/DDBJ databases">
        <title>Genome sequence of Sphingomonas mucosissima DSM 17494.</title>
        <authorList>
            <person name="Poehlein A."/>
            <person name="Wuebbeler J.H."/>
            <person name="Steinbuechel A."/>
            <person name="Daniel R."/>
        </authorList>
    </citation>
    <scope>NUCLEOTIDE SEQUENCE [LARGE SCALE GENOMIC DNA]</scope>
    <source>
        <strain evidence="1 2">DSM 17494</strain>
    </source>
</reference>
<protein>
    <recommendedName>
        <fullName evidence="3">Glycosyl transferases group 1</fullName>
    </recommendedName>
</protein>
<dbReference type="Gene3D" id="3.40.50.2000">
    <property type="entry name" value="Glycogen Phosphorylase B"/>
    <property type="match status" value="1"/>
</dbReference>
<proteinExistence type="predicted"/>
<evidence type="ECO:0000313" key="2">
    <source>
        <dbReference type="Proteomes" id="UP000197783"/>
    </source>
</evidence>
<name>A0A245ZDI1_9SPHN</name>
<dbReference type="Proteomes" id="UP000197783">
    <property type="component" value="Unassembled WGS sequence"/>
</dbReference>
<evidence type="ECO:0000313" key="1">
    <source>
        <dbReference type="EMBL" id="OWK27716.1"/>
    </source>
</evidence>
<evidence type="ECO:0008006" key="3">
    <source>
        <dbReference type="Google" id="ProtNLM"/>
    </source>
</evidence>